<gene>
    <name evidence="2" type="ORF">O181_062322</name>
</gene>
<evidence type="ECO:0000256" key="1">
    <source>
        <dbReference type="SAM" id="MobiDB-lite"/>
    </source>
</evidence>
<evidence type="ECO:0000313" key="3">
    <source>
        <dbReference type="Proteomes" id="UP000765509"/>
    </source>
</evidence>
<protein>
    <submittedName>
        <fullName evidence="2">Uncharacterized protein</fullName>
    </submittedName>
</protein>
<dbReference type="EMBL" id="AVOT02029679">
    <property type="protein sequence ID" value="MBW0522607.1"/>
    <property type="molecule type" value="Genomic_DNA"/>
</dbReference>
<keyword evidence="3" id="KW-1185">Reference proteome</keyword>
<name>A0A9Q3EMF6_9BASI</name>
<sequence length="155" mass="17447">MRPKGAKGEVDQPPNHKWAHLSQFWAPNPSNPELAKTTLGPKMAKIQSMDSGNHQRPPAQLQVRISLKTKLRDSKSSPQSITNFRGSFSYFSLAIPRQLPEDNSRTPTTWPYKSWVVNSHQDYSMGNSQMLSIISIIVKASITQRSLDNSIGPYR</sequence>
<dbReference type="Proteomes" id="UP000765509">
    <property type="component" value="Unassembled WGS sequence"/>
</dbReference>
<feature type="region of interest" description="Disordered" evidence="1">
    <location>
        <begin position="22"/>
        <end position="59"/>
    </location>
</feature>
<proteinExistence type="predicted"/>
<reference evidence="2" key="1">
    <citation type="submission" date="2021-03" db="EMBL/GenBank/DDBJ databases">
        <title>Draft genome sequence of rust myrtle Austropuccinia psidii MF-1, a brazilian biotype.</title>
        <authorList>
            <person name="Quecine M.C."/>
            <person name="Pachon D.M.R."/>
            <person name="Bonatelli M.L."/>
            <person name="Correr F.H."/>
            <person name="Franceschini L.M."/>
            <person name="Leite T.F."/>
            <person name="Margarido G.R.A."/>
            <person name="Almeida C.A."/>
            <person name="Ferrarezi J.A."/>
            <person name="Labate C.A."/>
        </authorList>
    </citation>
    <scope>NUCLEOTIDE SEQUENCE</scope>
    <source>
        <strain evidence="2">MF-1</strain>
    </source>
</reference>
<accession>A0A9Q3EMF6</accession>
<evidence type="ECO:0000313" key="2">
    <source>
        <dbReference type="EMBL" id="MBW0522607.1"/>
    </source>
</evidence>
<dbReference type="AlphaFoldDB" id="A0A9Q3EMF6"/>
<comment type="caution">
    <text evidence="2">The sequence shown here is derived from an EMBL/GenBank/DDBJ whole genome shotgun (WGS) entry which is preliminary data.</text>
</comment>
<organism evidence="2 3">
    <name type="scientific">Austropuccinia psidii MF-1</name>
    <dbReference type="NCBI Taxonomy" id="1389203"/>
    <lineage>
        <taxon>Eukaryota</taxon>
        <taxon>Fungi</taxon>
        <taxon>Dikarya</taxon>
        <taxon>Basidiomycota</taxon>
        <taxon>Pucciniomycotina</taxon>
        <taxon>Pucciniomycetes</taxon>
        <taxon>Pucciniales</taxon>
        <taxon>Sphaerophragmiaceae</taxon>
        <taxon>Austropuccinia</taxon>
    </lineage>
</organism>